<feature type="region of interest" description="Disordered" evidence="8">
    <location>
        <begin position="514"/>
        <end position="537"/>
    </location>
</feature>
<evidence type="ECO:0000256" key="1">
    <source>
        <dbReference type="ARBA" id="ARBA00004141"/>
    </source>
</evidence>
<comment type="subcellular location">
    <subcellularLocation>
        <location evidence="1">Membrane</location>
        <topology evidence="1">Multi-pass membrane protein</topology>
    </subcellularLocation>
</comment>
<dbReference type="EMBL" id="JAIWYP010000013">
    <property type="protein sequence ID" value="KAH3718550.1"/>
    <property type="molecule type" value="Genomic_DNA"/>
</dbReference>
<name>A0A9D4HGV1_DREPO</name>
<dbReference type="Pfam" id="PF13873">
    <property type="entry name" value="Myb_DNA-bind_5"/>
    <property type="match status" value="1"/>
</dbReference>
<evidence type="ECO:0000256" key="4">
    <source>
        <dbReference type="ARBA" id="ARBA00023040"/>
    </source>
</evidence>
<sequence>MMPLENMTVWDPTTVTMHANDTDLSWMLNITGRPEIITPRPWNILEKSIFATWIVISMVLSLVGNLMVIIVVWRHKGMQTRTNMFLVNLAIADLLTGLLLMPFSLTTLINDRWVFGDTMCKINGFFNSVCLICSIHTMMYISIHKYVSITRPFSRILNHWKILIMCLAAWIWSITCAILTLFILSHVVIKPGAMQCGPVYPISKTEKLHHVIISGTNILLPLAVMLYAYAKMYIEFRKHAVRLRKNSTLQSDQILGQQIQVTKTLFIVLACFFICWIPYAVYSSYVSEIKDKNQILVWTNPLAYCFMFMNSGFNPIIYGWRSNSFREGYKQILCQKSTYLVSDVLFMEMLMFNVKRPSDSSTAATMTAQVHWSMSEKTFVVQLINDRYDELYCRFKGATLGGKKKEQTWQEVADTFNSSSVAQCSRTVRQIKDMYAQLKCRAKKKSDRKETGGGPPAVLTTVEDLVIDGIRDKPQLIGIPGGIDSGVADVAEMADTDEASAKCTLTVAECTSKPATASNVATSSTSRPSKESLKKRKRNRCYEEELLELETRRAQAELDLWLQRQQQEKQLHDLRIKVITEAAEQERQLFTLKKELLNSNIKSAMDQGLLLFES</sequence>
<dbReference type="Proteomes" id="UP000828390">
    <property type="component" value="Unassembled WGS sequence"/>
</dbReference>
<dbReference type="SMART" id="SM01381">
    <property type="entry name" value="7TM_GPCR_Srsx"/>
    <property type="match status" value="1"/>
</dbReference>
<evidence type="ECO:0000259" key="10">
    <source>
        <dbReference type="PROSITE" id="PS50262"/>
    </source>
</evidence>
<feature type="transmembrane region" description="Helical" evidence="9">
    <location>
        <begin position="125"/>
        <end position="143"/>
    </location>
</feature>
<keyword evidence="12" id="KW-1185">Reference proteome</keyword>
<dbReference type="InterPro" id="IPR017452">
    <property type="entry name" value="GPCR_Rhodpsn_7TM"/>
</dbReference>
<comment type="caution">
    <text evidence="11">The sequence shown here is derived from an EMBL/GenBank/DDBJ whole genome shotgun (WGS) entry which is preliminary data.</text>
</comment>
<evidence type="ECO:0000256" key="5">
    <source>
        <dbReference type="ARBA" id="ARBA00023136"/>
    </source>
</evidence>
<evidence type="ECO:0000256" key="3">
    <source>
        <dbReference type="ARBA" id="ARBA00022989"/>
    </source>
</evidence>
<dbReference type="SUPFAM" id="SSF81321">
    <property type="entry name" value="Family A G protein-coupled receptor-like"/>
    <property type="match status" value="1"/>
</dbReference>
<dbReference type="GO" id="GO:0004930">
    <property type="term" value="F:G protein-coupled receptor activity"/>
    <property type="evidence" value="ECO:0007669"/>
    <property type="project" value="UniProtKB-KW"/>
</dbReference>
<keyword evidence="5 9" id="KW-0472">Membrane</keyword>
<dbReference type="PANTHER" id="PTHR45695">
    <property type="entry name" value="LEUCOKININ RECEPTOR-RELATED"/>
    <property type="match status" value="1"/>
</dbReference>
<keyword evidence="6" id="KW-0675">Receptor</keyword>
<evidence type="ECO:0000256" key="8">
    <source>
        <dbReference type="SAM" id="MobiDB-lite"/>
    </source>
</evidence>
<dbReference type="CDD" id="cd00637">
    <property type="entry name" value="7tm_classA_rhodopsin-like"/>
    <property type="match status" value="1"/>
</dbReference>
<feature type="transmembrane region" description="Helical" evidence="9">
    <location>
        <begin position="301"/>
        <end position="320"/>
    </location>
</feature>
<keyword evidence="4" id="KW-0297">G-protein coupled receptor</keyword>
<gene>
    <name evidence="11" type="ORF">DPMN_061355</name>
</gene>
<dbReference type="PRINTS" id="PR00237">
    <property type="entry name" value="GPCRRHODOPSN"/>
</dbReference>
<keyword evidence="3 9" id="KW-1133">Transmembrane helix</keyword>
<reference evidence="11" key="2">
    <citation type="submission" date="2020-11" db="EMBL/GenBank/DDBJ databases">
        <authorList>
            <person name="McCartney M.A."/>
            <person name="Auch B."/>
            <person name="Kono T."/>
            <person name="Mallez S."/>
            <person name="Becker A."/>
            <person name="Gohl D.M."/>
            <person name="Silverstein K.A.T."/>
            <person name="Koren S."/>
            <person name="Bechman K.B."/>
            <person name="Herman A."/>
            <person name="Abrahante J.E."/>
            <person name="Garbe J."/>
        </authorList>
    </citation>
    <scope>NUCLEOTIDE SEQUENCE</scope>
    <source>
        <strain evidence="11">Duluth1</strain>
        <tissue evidence="11">Whole animal</tissue>
    </source>
</reference>
<evidence type="ECO:0000256" key="2">
    <source>
        <dbReference type="ARBA" id="ARBA00022692"/>
    </source>
</evidence>
<evidence type="ECO:0000256" key="7">
    <source>
        <dbReference type="ARBA" id="ARBA00023224"/>
    </source>
</evidence>
<organism evidence="11 12">
    <name type="scientific">Dreissena polymorpha</name>
    <name type="common">Zebra mussel</name>
    <name type="synonym">Mytilus polymorpha</name>
    <dbReference type="NCBI Taxonomy" id="45954"/>
    <lineage>
        <taxon>Eukaryota</taxon>
        <taxon>Metazoa</taxon>
        <taxon>Spiralia</taxon>
        <taxon>Lophotrochozoa</taxon>
        <taxon>Mollusca</taxon>
        <taxon>Bivalvia</taxon>
        <taxon>Autobranchia</taxon>
        <taxon>Heteroconchia</taxon>
        <taxon>Euheterodonta</taxon>
        <taxon>Imparidentia</taxon>
        <taxon>Neoheterodontei</taxon>
        <taxon>Myida</taxon>
        <taxon>Dreissenoidea</taxon>
        <taxon>Dreissenidae</taxon>
        <taxon>Dreissena</taxon>
    </lineage>
</organism>
<feature type="domain" description="G-protein coupled receptors family 1 profile" evidence="10">
    <location>
        <begin position="64"/>
        <end position="318"/>
    </location>
</feature>
<feature type="transmembrane region" description="Helical" evidence="9">
    <location>
        <begin position="50"/>
        <end position="73"/>
    </location>
</feature>
<dbReference type="Pfam" id="PF00001">
    <property type="entry name" value="7tm_1"/>
    <property type="match status" value="1"/>
</dbReference>
<dbReference type="PANTHER" id="PTHR45695:SF22">
    <property type="entry name" value="G-PROTEIN COUPLED RECEPTORS FAMILY 1 PROFILE DOMAIN-CONTAINING PROTEIN"/>
    <property type="match status" value="1"/>
</dbReference>
<feature type="compositionally biased region" description="Low complexity" evidence="8">
    <location>
        <begin position="515"/>
        <end position="526"/>
    </location>
</feature>
<feature type="transmembrane region" description="Helical" evidence="9">
    <location>
        <begin position="264"/>
        <end position="281"/>
    </location>
</feature>
<dbReference type="Gene3D" id="1.20.1070.10">
    <property type="entry name" value="Rhodopsin 7-helix transmembrane proteins"/>
    <property type="match status" value="1"/>
</dbReference>
<dbReference type="InterPro" id="IPR000276">
    <property type="entry name" value="GPCR_Rhodpsn"/>
</dbReference>
<protein>
    <recommendedName>
        <fullName evidence="10">G-protein coupled receptors family 1 profile domain-containing protein</fullName>
    </recommendedName>
</protein>
<accession>A0A9D4HGV1</accession>
<feature type="transmembrane region" description="Helical" evidence="9">
    <location>
        <begin position="85"/>
        <end position="105"/>
    </location>
</feature>
<dbReference type="AlphaFoldDB" id="A0A9D4HGV1"/>
<evidence type="ECO:0000313" key="12">
    <source>
        <dbReference type="Proteomes" id="UP000828390"/>
    </source>
</evidence>
<evidence type="ECO:0000313" key="11">
    <source>
        <dbReference type="EMBL" id="KAH3718550.1"/>
    </source>
</evidence>
<dbReference type="GO" id="GO:0005886">
    <property type="term" value="C:plasma membrane"/>
    <property type="evidence" value="ECO:0007669"/>
    <property type="project" value="TreeGrafter"/>
</dbReference>
<feature type="transmembrane region" description="Helical" evidence="9">
    <location>
        <begin position="163"/>
        <end position="188"/>
    </location>
</feature>
<evidence type="ECO:0000256" key="9">
    <source>
        <dbReference type="SAM" id="Phobius"/>
    </source>
</evidence>
<keyword evidence="7" id="KW-0807">Transducer</keyword>
<feature type="transmembrane region" description="Helical" evidence="9">
    <location>
        <begin position="208"/>
        <end position="229"/>
    </location>
</feature>
<proteinExistence type="predicted"/>
<keyword evidence="2 9" id="KW-0812">Transmembrane</keyword>
<evidence type="ECO:0000256" key="6">
    <source>
        <dbReference type="ARBA" id="ARBA00023170"/>
    </source>
</evidence>
<reference evidence="11" key="1">
    <citation type="journal article" date="2019" name="bioRxiv">
        <title>The Genome of the Zebra Mussel, Dreissena polymorpha: A Resource for Invasive Species Research.</title>
        <authorList>
            <person name="McCartney M.A."/>
            <person name="Auch B."/>
            <person name="Kono T."/>
            <person name="Mallez S."/>
            <person name="Zhang Y."/>
            <person name="Obille A."/>
            <person name="Becker A."/>
            <person name="Abrahante J.E."/>
            <person name="Garbe J."/>
            <person name="Badalamenti J.P."/>
            <person name="Herman A."/>
            <person name="Mangelson H."/>
            <person name="Liachko I."/>
            <person name="Sullivan S."/>
            <person name="Sone E.D."/>
            <person name="Koren S."/>
            <person name="Silverstein K.A.T."/>
            <person name="Beckman K.B."/>
            <person name="Gohl D.M."/>
        </authorList>
    </citation>
    <scope>NUCLEOTIDE SEQUENCE</scope>
    <source>
        <strain evidence="11">Duluth1</strain>
        <tissue evidence="11">Whole animal</tissue>
    </source>
</reference>
<dbReference type="PROSITE" id="PS50262">
    <property type="entry name" value="G_PROTEIN_RECEP_F1_2"/>
    <property type="match status" value="1"/>
</dbReference>
<dbReference type="InterPro" id="IPR028002">
    <property type="entry name" value="Myb_DNA-bind_5"/>
</dbReference>